<dbReference type="EMBL" id="CAKASE010000074">
    <property type="protein sequence ID" value="CAG9576383.1"/>
    <property type="molecule type" value="Genomic_DNA"/>
</dbReference>
<dbReference type="AlphaFoldDB" id="A0A8J2R3J4"/>
<evidence type="ECO:0000313" key="2">
    <source>
        <dbReference type="Proteomes" id="UP000789524"/>
    </source>
</evidence>
<evidence type="ECO:0000313" key="1">
    <source>
        <dbReference type="EMBL" id="CAG9576383.1"/>
    </source>
</evidence>
<protein>
    <submittedName>
        <fullName evidence="1">(African queen) hypothetical protein</fullName>
    </submittedName>
</protein>
<proteinExistence type="predicted"/>
<comment type="caution">
    <text evidence="1">The sequence shown here is derived from an EMBL/GenBank/DDBJ whole genome shotgun (WGS) entry which is preliminary data.</text>
</comment>
<organism evidence="1 2">
    <name type="scientific">Danaus chrysippus</name>
    <name type="common">African queen</name>
    <dbReference type="NCBI Taxonomy" id="151541"/>
    <lineage>
        <taxon>Eukaryota</taxon>
        <taxon>Metazoa</taxon>
        <taxon>Ecdysozoa</taxon>
        <taxon>Arthropoda</taxon>
        <taxon>Hexapoda</taxon>
        <taxon>Insecta</taxon>
        <taxon>Pterygota</taxon>
        <taxon>Neoptera</taxon>
        <taxon>Endopterygota</taxon>
        <taxon>Lepidoptera</taxon>
        <taxon>Glossata</taxon>
        <taxon>Ditrysia</taxon>
        <taxon>Papilionoidea</taxon>
        <taxon>Nymphalidae</taxon>
        <taxon>Danainae</taxon>
        <taxon>Danaini</taxon>
        <taxon>Danaina</taxon>
        <taxon>Danaus</taxon>
        <taxon>Anosia</taxon>
    </lineage>
</organism>
<dbReference type="Proteomes" id="UP000789524">
    <property type="component" value="Unassembled WGS sequence"/>
</dbReference>
<reference evidence="1" key="1">
    <citation type="submission" date="2021-09" db="EMBL/GenBank/DDBJ databases">
        <authorList>
            <person name="Martin H S."/>
        </authorList>
    </citation>
    <scope>NUCLEOTIDE SEQUENCE</scope>
</reference>
<gene>
    <name evidence="1" type="ORF">DCHRY22_LOCUS12032</name>
</gene>
<accession>A0A8J2R3J4</accession>
<sequence length="87" mass="9727">MSGPRRNTSAVYLIAAEARTNTISGAHLTQVTHTHLLQDQRHMDRSRHFSFARDISLSGVCLCIVLRSVRRNPCPQTKAGLCWVLVV</sequence>
<name>A0A8J2R3J4_9NEOP</name>
<keyword evidence="2" id="KW-1185">Reference proteome</keyword>